<feature type="region of interest" description="Disordered" evidence="4">
    <location>
        <begin position="68"/>
        <end position="124"/>
    </location>
</feature>
<sequence length="124" mass="13755">MSSPKLFSVVVDEEAPRHPFHDACFLCKKLIAGNDDDIFMYRGDTPFCSRECRREQMDMDEALEEDRVAYSASPASSSTQQQAFSAKRKPSLIMASNCARRTASGPTQRPLLSADGQTPPCFSN</sequence>
<evidence type="ECO:0000256" key="4">
    <source>
        <dbReference type="SAM" id="MobiDB-lite"/>
    </source>
</evidence>
<feature type="compositionally biased region" description="Low complexity" evidence="4">
    <location>
        <begin position="69"/>
        <end position="85"/>
    </location>
</feature>
<dbReference type="PANTHER" id="PTHR46057:SF9">
    <property type="entry name" value="FCS-LIKE ZINC FINGER 1"/>
    <property type="match status" value="1"/>
</dbReference>
<organism evidence="6 7">
    <name type="scientific">Ensete ventricosum</name>
    <name type="common">Abyssinian banana</name>
    <name type="synonym">Musa ensete</name>
    <dbReference type="NCBI Taxonomy" id="4639"/>
    <lineage>
        <taxon>Eukaryota</taxon>
        <taxon>Viridiplantae</taxon>
        <taxon>Streptophyta</taxon>
        <taxon>Embryophyta</taxon>
        <taxon>Tracheophyta</taxon>
        <taxon>Spermatophyta</taxon>
        <taxon>Magnoliopsida</taxon>
        <taxon>Liliopsida</taxon>
        <taxon>Zingiberales</taxon>
        <taxon>Musaceae</taxon>
        <taxon>Ensete</taxon>
    </lineage>
</organism>
<reference evidence="6 7" key="1">
    <citation type="submission" date="2022-12" db="EMBL/GenBank/DDBJ databases">
        <title>Chromosome-scale assembly of the Ensete ventricosum genome.</title>
        <authorList>
            <person name="Dussert Y."/>
            <person name="Stocks J."/>
            <person name="Wendawek A."/>
            <person name="Woldeyes F."/>
            <person name="Nichols R.A."/>
            <person name="Borrell J.S."/>
        </authorList>
    </citation>
    <scope>NUCLEOTIDE SEQUENCE [LARGE SCALE GENOMIC DNA]</scope>
    <source>
        <strain evidence="7">cv. Maze</strain>
        <tissue evidence="6">Seeds</tissue>
    </source>
</reference>
<protein>
    <recommendedName>
        <fullName evidence="5">FLZ-type domain-containing protein</fullName>
    </recommendedName>
</protein>
<dbReference type="GO" id="GO:0046872">
    <property type="term" value="F:metal ion binding"/>
    <property type="evidence" value="ECO:0007669"/>
    <property type="project" value="UniProtKB-KW"/>
</dbReference>
<dbReference type="AlphaFoldDB" id="A0AAV8RJP2"/>
<feature type="domain" description="FLZ-type" evidence="5">
    <location>
        <begin position="19"/>
        <end position="64"/>
    </location>
</feature>
<evidence type="ECO:0000313" key="6">
    <source>
        <dbReference type="EMBL" id="KAJ8500144.1"/>
    </source>
</evidence>
<proteinExistence type="inferred from homology"/>
<dbReference type="Pfam" id="PF04570">
    <property type="entry name" value="zf-FLZ"/>
    <property type="match status" value="1"/>
</dbReference>
<dbReference type="EMBL" id="JAQQAF010000003">
    <property type="protein sequence ID" value="KAJ8500144.1"/>
    <property type="molecule type" value="Genomic_DNA"/>
</dbReference>
<dbReference type="InterPro" id="IPR044533">
    <property type="entry name" value="FLZ1/2/3"/>
</dbReference>
<keyword evidence="7" id="KW-1185">Reference proteome</keyword>
<name>A0AAV8RJP2_ENSVE</name>
<comment type="similarity">
    <text evidence="1">Belongs to the FLZ family.</text>
</comment>
<feature type="zinc finger region" description="FLZ-type" evidence="3">
    <location>
        <begin position="19"/>
        <end position="64"/>
    </location>
</feature>
<dbReference type="InterPro" id="IPR007650">
    <property type="entry name" value="Zf-FLZ_dom"/>
</dbReference>
<comment type="caution">
    <text evidence="6">The sequence shown here is derived from an EMBL/GenBank/DDBJ whole genome shotgun (WGS) entry which is preliminary data.</text>
</comment>
<dbReference type="PANTHER" id="PTHR46057">
    <property type="entry name" value="FCS-LIKE ZINC FINGER 1-RELATED"/>
    <property type="match status" value="1"/>
</dbReference>
<evidence type="ECO:0000256" key="3">
    <source>
        <dbReference type="PROSITE-ProRule" id="PRU01131"/>
    </source>
</evidence>
<evidence type="ECO:0000256" key="2">
    <source>
        <dbReference type="ARBA" id="ARBA00022723"/>
    </source>
</evidence>
<evidence type="ECO:0000259" key="5">
    <source>
        <dbReference type="PROSITE" id="PS51795"/>
    </source>
</evidence>
<accession>A0AAV8RJP2</accession>
<evidence type="ECO:0000256" key="1">
    <source>
        <dbReference type="ARBA" id="ARBA00009374"/>
    </source>
</evidence>
<dbReference type="PROSITE" id="PS51795">
    <property type="entry name" value="ZF_FLZ"/>
    <property type="match status" value="1"/>
</dbReference>
<dbReference type="Proteomes" id="UP001222027">
    <property type="component" value="Unassembled WGS sequence"/>
</dbReference>
<gene>
    <name evidence="6" type="ORF">OPV22_010696</name>
</gene>
<evidence type="ECO:0000313" key="7">
    <source>
        <dbReference type="Proteomes" id="UP001222027"/>
    </source>
</evidence>
<keyword evidence="2" id="KW-0479">Metal-binding</keyword>